<sequence>NKEELAESMINLLNDTEFADKIGKEGYKTVKEKFSWEAIAKRTLEFYESYLQ</sequence>
<organism evidence="1">
    <name type="scientific">marine sediment metagenome</name>
    <dbReference type="NCBI Taxonomy" id="412755"/>
    <lineage>
        <taxon>unclassified sequences</taxon>
        <taxon>metagenomes</taxon>
        <taxon>ecological metagenomes</taxon>
    </lineage>
</organism>
<dbReference type="AlphaFoldDB" id="X1AP86"/>
<gene>
    <name evidence="1" type="ORF">S01H4_26403</name>
</gene>
<evidence type="ECO:0000313" key="1">
    <source>
        <dbReference type="EMBL" id="GAG84590.1"/>
    </source>
</evidence>
<dbReference type="SUPFAM" id="SSF53756">
    <property type="entry name" value="UDP-Glycosyltransferase/glycogen phosphorylase"/>
    <property type="match status" value="1"/>
</dbReference>
<reference evidence="1" key="1">
    <citation type="journal article" date="2014" name="Front. Microbiol.">
        <title>High frequency of phylogenetically diverse reductive dehalogenase-homologous genes in deep subseafloor sedimentary metagenomes.</title>
        <authorList>
            <person name="Kawai M."/>
            <person name="Futagami T."/>
            <person name="Toyoda A."/>
            <person name="Takaki Y."/>
            <person name="Nishi S."/>
            <person name="Hori S."/>
            <person name="Arai W."/>
            <person name="Tsubouchi T."/>
            <person name="Morono Y."/>
            <person name="Uchiyama I."/>
            <person name="Ito T."/>
            <person name="Fujiyama A."/>
            <person name="Inagaki F."/>
            <person name="Takami H."/>
        </authorList>
    </citation>
    <scope>NUCLEOTIDE SEQUENCE</scope>
    <source>
        <strain evidence="1">Expedition CK06-06</strain>
    </source>
</reference>
<feature type="non-terminal residue" evidence="1">
    <location>
        <position position="1"/>
    </location>
</feature>
<protein>
    <recommendedName>
        <fullName evidence="2">Glycosyl transferase family 1 domain-containing protein</fullName>
    </recommendedName>
</protein>
<dbReference type="EMBL" id="BART01012727">
    <property type="protein sequence ID" value="GAG84590.1"/>
    <property type="molecule type" value="Genomic_DNA"/>
</dbReference>
<proteinExistence type="predicted"/>
<name>X1AP86_9ZZZZ</name>
<evidence type="ECO:0008006" key="2">
    <source>
        <dbReference type="Google" id="ProtNLM"/>
    </source>
</evidence>
<accession>X1AP86</accession>
<comment type="caution">
    <text evidence="1">The sequence shown here is derived from an EMBL/GenBank/DDBJ whole genome shotgun (WGS) entry which is preliminary data.</text>
</comment>
<dbReference type="Gene3D" id="3.40.50.2000">
    <property type="entry name" value="Glycogen Phosphorylase B"/>
    <property type="match status" value="1"/>
</dbReference>